<dbReference type="RefSeq" id="WP_011771320.1">
    <property type="nucleotide sequence ID" value="NC_008709.1"/>
</dbReference>
<dbReference type="HOGENOM" id="CLU_348463_0_0_6"/>
<dbReference type="STRING" id="357804.Ping_3066"/>
<dbReference type="OrthoDB" id="6187408at2"/>
<dbReference type="InterPro" id="IPR031917">
    <property type="entry name" value="Pilus_assem_C"/>
</dbReference>
<dbReference type="AlphaFoldDB" id="A1SZ51"/>
<organism evidence="4 5">
    <name type="scientific">Psychromonas ingrahamii (strain DSM 17664 / CCUG 51855 / 37)</name>
    <dbReference type="NCBI Taxonomy" id="357804"/>
    <lineage>
        <taxon>Bacteria</taxon>
        <taxon>Pseudomonadati</taxon>
        <taxon>Pseudomonadota</taxon>
        <taxon>Gammaproteobacteria</taxon>
        <taxon>Alteromonadales</taxon>
        <taxon>Psychromonadaceae</taxon>
        <taxon>Psychromonas</taxon>
    </lineage>
</organism>
<evidence type="ECO:0008006" key="6">
    <source>
        <dbReference type="Google" id="ProtNLM"/>
    </source>
</evidence>
<dbReference type="EMBL" id="CP000510">
    <property type="protein sequence ID" value="ABM04766.1"/>
    <property type="molecule type" value="Genomic_DNA"/>
</dbReference>
<evidence type="ECO:0000259" key="2">
    <source>
        <dbReference type="Pfam" id="PF15976"/>
    </source>
</evidence>
<reference evidence="4 5" key="1">
    <citation type="submission" date="2007-01" db="EMBL/GenBank/DDBJ databases">
        <title>Complete sequence of Psychromonas ingrahamii 37.</title>
        <authorList>
            <consortium name="US DOE Joint Genome Institute"/>
            <person name="Copeland A."/>
            <person name="Lucas S."/>
            <person name="Lapidus A."/>
            <person name="Barry K."/>
            <person name="Detter J.C."/>
            <person name="Glavina del Rio T."/>
            <person name="Hammon N."/>
            <person name="Israni S."/>
            <person name="Dalin E."/>
            <person name="Tice H."/>
            <person name="Pitluck S."/>
            <person name="Thompson L.S."/>
            <person name="Brettin T."/>
            <person name="Bruce D."/>
            <person name="Han C."/>
            <person name="Tapia R."/>
            <person name="Schmutz J."/>
            <person name="Larimer F."/>
            <person name="Land M."/>
            <person name="Hauser L."/>
            <person name="Kyrpides N."/>
            <person name="Ivanova N."/>
            <person name="Staley J."/>
            <person name="Richardson P."/>
        </authorList>
    </citation>
    <scope>NUCLEOTIDE SEQUENCE [LARGE SCALE GENOMIC DNA]</scope>
    <source>
        <strain evidence="4 5">37</strain>
    </source>
</reference>
<name>A1SZ51_PSYIN</name>
<dbReference type="Proteomes" id="UP000000639">
    <property type="component" value="Chromosome"/>
</dbReference>
<keyword evidence="5" id="KW-1185">Reference proteome</keyword>
<evidence type="ECO:0000313" key="4">
    <source>
        <dbReference type="EMBL" id="ABM04766.1"/>
    </source>
</evidence>
<dbReference type="KEGG" id="pin:Ping_3066"/>
<evidence type="ECO:0000259" key="3">
    <source>
        <dbReference type="Pfam" id="PF16967"/>
    </source>
</evidence>
<feature type="domain" description="Pilus assembly protein C-terminal" evidence="2">
    <location>
        <begin position="711"/>
        <end position="802"/>
    </location>
</feature>
<feature type="domain" description="Pilus assembly protein E-set like" evidence="3">
    <location>
        <begin position="262"/>
        <end position="327"/>
    </location>
</feature>
<keyword evidence="1" id="KW-0732">Signal</keyword>
<dbReference type="Pfam" id="PF16967">
    <property type="entry name" value="TcfC"/>
    <property type="match status" value="1"/>
</dbReference>
<dbReference type="InterPro" id="IPR032636">
    <property type="entry name" value="Pilus_assem_E-set-like_dom"/>
</dbReference>
<gene>
    <name evidence="4" type="ordered locus">Ping_3066</name>
</gene>
<dbReference type="eggNOG" id="COG3188">
    <property type="taxonomic scope" value="Bacteria"/>
</dbReference>
<sequence length="809" mass="88939">MYRLGIYLVNLSLILLLIKPVEAANVPPGFESLLDSQELVVDIIYQDTFIGTAQATSLLGKLTLKSPIAVTNLISNIKDLQMVINALSSPLPDNAAKSCLPIKKPGCGELELTLANPVGFIYTSSRYKLQLFIHPSFLTIETMTEKEYLPLPESGFSIINNLNGAYSYSKNAFSDEEVNSSVSLSSIAAYNNSHLAFGAYHSSASRGFVEKTLFQHDQPGYFYGGGLFRTAGSNLTDSTLMYGANIATSRRTAIHKNRERGSKIILFLSQSSQVEIWREDHLLNTASYEAGNQEIDTSSLPNGTYLINLKIRGTSGVVREEQQLFIKSINLPPVGKPFYKAEIGRVAKKDLDNWLPDVSETYWLNTRFLNHINDQYAVGADLLSVGDSFSLELNASTLFANSTLKLALLGSSKENFAQSFSVFTHLDNLFFNFSTINTHISDPNDEIPISYLSRGSTTTYYSQLSLVLPKNSILAFNGSYTLHDIEIDPSYRYGASLSLPLFHLYGSNVMLTTSANKTNDDTLFLLGLKVNFSAENQSYQVATGYKKQQSTPSGTYSSGSAQVNSDDILGGKGTLDAGAEQKENGLQRLFSNATVKNQYGKYSAGGEWANDNENNSSKRTYLNFNAGLISTTRNMVIGGESGNSAVIVNVDGNVKSARFDIKVNNQLYMRDLKVGDSIPVYLSSYRESQIQLVASNAPFAIYDSGPRSVIVYPGNVQTLTWSITKVFTIFGKIVNEDGLPIINSKILGTSGIAMTDQFGYFQAEITGETELTIKNSDLCIIDIKKEDLINNDLVNLKEITCRKNRSEPK</sequence>
<evidence type="ECO:0000313" key="5">
    <source>
        <dbReference type="Proteomes" id="UP000000639"/>
    </source>
</evidence>
<dbReference type="Pfam" id="PF15976">
    <property type="entry name" value="CooC_C"/>
    <property type="match status" value="1"/>
</dbReference>
<accession>A1SZ51</accession>
<evidence type="ECO:0000256" key="1">
    <source>
        <dbReference type="ARBA" id="ARBA00022729"/>
    </source>
</evidence>
<protein>
    <recommendedName>
        <fullName evidence="6">Pilus assembly protein E-set like domain-containing protein</fullName>
    </recommendedName>
</protein>
<proteinExistence type="predicted"/>